<evidence type="ECO:0000256" key="5">
    <source>
        <dbReference type="ARBA" id="ARBA00022801"/>
    </source>
</evidence>
<dbReference type="OrthoDB" id="9815354at2"/>
<feature type="domain" description="PIN" evidence="8">
    <location>
        <begin position="3"/>
        <end position="91"/>
    </location>
</feature>
<comment type="similarity">
    <text evidence="7">Belongs to the PINc/VapC protein family.</text>
</comment>
<keyword evidence="3" id="KW-0540">Nuclease</keyword>
<gene>
    <name evidence="9" type="ORF">D0Z08_18595</name>
</gene>
<comment type="cofactor">
    <cofactor evidence="1">
        <name>Mg(2+)</name>
        <dbReference type="ChEBI" id="CHEBI:18420"/>
    </cofactor>
</comment>
<keyword evidence="2" id="KW-1277">Toxin-antitoxin system</keyword>
<accession>A0A417XYT0</accession>
<evidence type="ECO:0000259" key="8">
    <source>
        <dbReference type="Pfam" id="PF01850"/>
    </source>
</evidence>
<keyword evidence="10" id="KW-1185">Reference proteome</keyword>
<dbReference type="InterPro" id="IPR050556">
    <property type="entry name" value="Type_II_TA_system_RNase"/>
</dbReference>
<dbReference type="InterPro" id="IPR029060">
    <property type="entry name" value="PIN-like_dom_sf"/>
</dbReference>
<evidence type="ECO:0000256" key="2">
    <source>
        <dbReference type="ARBA" id="ARBA00022649"/>
    </source>
</evidence>
<evidence type="ECO:0000256" key="4">
    <source>
        <dbReference type="ARBA" id="ARBA00022723"/>
    </source>
</evidence>
<dbReference type="Gene3D" id="3.40.50.1010">
    <property type="entry name" value="5'-nuclease"/>
    <property type="match status" value="1"/>
</dbReference>
<protein>
    <submittedName>
        <fullName evidence="9">Type II toxin-antitoxin system VapC family toxin</fullName>
    </submittedName>
</protein>
<evidence type="ECO:0000256" key="6">
    <source>
        <dbReference type="ARBA" id="ARBA00022842"/>
    </source>
</evidence>
<evidence type="ECO:0000313" key="9">
    <source>
        <dbReference type="EMBL" id="RHW25521.1"/>
    </source>
</evidence>
<sequence>MPVTTVVNRAEILAGIAVLPDGERKRRLSEVAGTAFDTLGVCLPLMPEAASAYASIVASRRSTGPPIGSMDALVAAIARVSGASVATRDRSDFEGLGLDLVDPWRGPEAAD</sequence>
<keyword evidence="5" id="KW-0378">Hydrolase</keyword>
<evidence type="ECO:0000256" key="1">
    <source>
        <dbReference type="ARBA" id="ARBA00001946"/>
    </source>
</evidence>
<dbReference type="Pfam" id="PF01850">
    <property type="entry name" value="PIN"/>
    <property type="match status" value="1"/>
</dbReference>
<keyword evidence="4" id="KW-0479">Metal-binding</keyword>
<dbReference type="GO" id="GO:0004518">
    <property type="term" value="F:nuclease activity"/>
    <property type="evidence" value="ECO:0007669"/>
    <property type="project" value="UniProtKB-KW"/>
</dbReference>
<name>A0A417XYT0_9ACTN</name>
<dbReference type="GO" id="GO:0046872">
    <property type="term" value="F:metal ion binding"/>
    <property type="evidence" value="ECO:0007669"/>
    <property type="project" value="UniProtKB-KW"/>
</dbReference>
<dbReference type="Proteomes" id="UP000283644">
    <property type="component" value="Unassembled WGS sequence"/>
</dbReference>
<proteinExistence type="inferred from homology"/>
<dbReference type="PANTHER" id="PTHR33653">
    <property type="entry name" value="RIBONUCLEASE VAPC2"/>
    <property type="match status" value="1"/>
</dbReference>
<reference evidence="9 10" key="1">
    <citation type="submission" date="2018-09" db="EMBL/GenBank/DDBJ databases">
        <title>Genome sequencing of Nocardioides immobilis CCTCC AB 2017083 for comparison to Nocardioides silvaticus.</title>
        <authorList>
            <person name="Li C."/>
            <person name="Wang G."/>
        </authorList>
    </citation>
    <scope>NUCLEOTIDE SEQUENCE [LARGE SCALE GENOMIC DNA]</scope>
    <source>
        <strain evidence="9 10">CCTCC AB 2017083</strain>
    </source>
</reference>
<dbReference type="GO" id="GO:0016787">
    <property type="term" value="F:hydrolase activity"/>
    <property type="evidence" value="ECO:0007669"/>
    <property type="project" value="UniProtKB-KW"/>
</dbReference>
<dbReference type="AlphaFoldDB" id="A0A417XYT0"/>
<dbReference type="SUPFAM" id="SSF88723">
    <property type="entry name" value="PIN domain-like"/>
    <property type="match status" value="1"/>
</dbReference>
<dbReference type="PANTHER" id="PTHR33653:SF1">
    <property type="entry name" value="RIBONUCLEASE VAPC2"/>
    <property type="match status" value="1"/>
</dbReference>
<dbReference type="EMBL" id="QXGH01000023">
    <property type="protein sequence ID" value="RHW25521.1"/>
    <property type="molecule type" value="Genomic_DNA"/>
</dbReference>
<evidence type="ECO:0000256" key="3">
    <source>
        <dbReference type="ARBA" id="ARBA00022722"/>
    </source>
</evidence>
<evidence type="ECO:0000256" key="7">
    <source>
        <dbReference type="ARBA" id="ARBA00038093"/>
    </source>
</evidence>
<dbReference type="RefSeq" id="WP_118926760.1">
    <property type="nucleotide sequence ID" value="NZ_QXGH01000023.1"/>
</dbReference>
<evidence type="ECO:0000313" key="10">
    <source>
        <dbReference type="Proteomes" id="UP000283644"/>
    </source>
</evidence>
<dbReference type="InterPro" id="IPR002716">
    <property type="entry name" value="PIN_dom"/>
</dbReference>
<comment type="caution">
    <text evidence="9">The sequence shown here is derived from an EMBL/GenBank/DDBJ whole genome shotgun (WGS) entry which is preliminary data.</text>
</comment>
<keyword evidence="6" id="KW-0460">Magnesium</keyword>
<organism evidence="9 10">
    <name type="scientific">Nocardioides immobilis</name>
    <dbReference type="NCBI Taxonomy" id="2049295"/>
    <lineage>
        <taxon>Bacteria</taxon>
        <taxon>Bacillati</taxon>
        <taxon>Actinomycetota</taxon>
        <taxon>Actinomycetes</taxon>
        <taxon>Propionibacteriales</taxon>
        <taxon>Nocardioidaceae</taxon>
        <taxon>Nocardioides</taxon>
    </lineage>
</organism>